<dbReference type="HAMAP" id="MF_00252">
    <property type="entry name" value="Lys_tRNA_synth_class2"/>
    <property type="match status" value="1"/>
</dbReference>
<evidence type="ECO:0000256" key="12">
    <source>
        <dbReference type="ARBA" id="ARBA00023098"/>
    </source>
</evidence>
<comment type="caution">
    <text evidence="22">The sequence shown here is derived from an EMBL/GenBank/DDBJ whole genome shotgun (WGS) entry which is preliminary data.</text>
</comment>
<keyword evidence="5 19" id="KW-0436">Ligase</keyword>
<keyword evidence="7 20" id="KW-0812">Transmembrane</keyword>
<evidence type="ECO:0000256" key="19">
    <source>
        <dbReference type="HAMAP-Rule" id="MF_00252"/>
    </source>
</evidence>
<dbReference type="SUPFAM" id="SSF55681">
    <property type="entry name" value="Class II aaRS and biotin synthetases"/>
    <property type="match status" value="1"/>
</dbReference>
<keyword evidence="10 19" id="KW-0067">ATP-binding</keyword>
<feature type="transmembrane region" description="Helical" evidence="20">
    <location>
        <begin position="117"/>
        <end position="138"/>
    </location>
</feature>
<dbReference type="InterPro" id="IPR045864">
    <property type="entry name" value="aa-tRNA-synth_II/BPL/LPL"/>
</dbReference>
<comment type="similarity">
    <text evidence="2">In the N-terminal section; belongs to the LPG synthetase family.</text>
</comment>
<dbReference type="PANTHER" id="PTHR42918">
    <property type="entry name" value="LYSYL-TRNA SYNTHETASE"/>
    <property type="match status" value="1"/>
</dbReference>
<feature type="binding site" evidence="19">
    <location>
        <position position="1014"/>
    </location>
    <ligand>
        <name>Mg(2+)</name>
        <dbReference type="ChEBI" id="CHEBI:18420"/>
        <label>1</label>
    </ligand>
</feature>
<evidence type="ECO:0000256" key="16">
    <source>
        <dbReference type="ARBA" id="ARBA00024681"/>
    </source>
</evidence>
<keyword evidence="23" id="KW-1185">Reference proteome</keyword>
<feature type="transmembrane region" description="Helical" evidence="20">
    <location>
        <begin position="150"/>
        <end position="169"/>
    </location>
</feature>
<organism evidence="22 23">
    <name type="scientific">Streptomyces noboritoensis</name>
    <dbReference type="NCBI Taxonomy" id="67337"/>
    <lineage>
        <taxon>Bacteria</taxon>
        <taxon>Bacillati</taxon>
        <taxon>Actinomycetota</taxon>
        <taxon>Actinomycetes</taxon>
        <taxon>Kitasatosporales</taxon>
        <taxon>Streptomycetaceae</taxon>
        <taxon>Streptomyces</taxon>
    </lineage>
</organism>
<dbReference type="InterPro" id="IPR002313">
    <property type="entry name" value="Lys-tRNA-ligase_II"/>
</dbReference>
<dbReference type="PRINTS" id="PR00982">
    <property type="entry name" value="TRNASYNTHLYS"/>
</dbReference>
<evidence type="ECO:0000256" key="10">
    <source>
        <dbReference type="ARBA" id="ARBA00022840"/>
    </source>
</evidence>
<dbReference type="Pfam" id="PF00152">
    <property type="entry name" value="tRNA-synt_2"/>
    <property type="match status" value="1"/>
</dbReference>
<keyword evidence="12" id="KW-0443">Lipid metabolism</keyword>
<evidence type="ECO:0000256" key="13">
    <source>
        <dbReference type="ARBA" id="ARBA00023146"/>
    </source>
</evidence>
<comment type="catalytic activity">
    <reaction evidence="17">
        <text>L-lysyl-tRNA(Lys) + a 1,2-diacyl-sn-glycero-3-phospho-(1'-sn-glycerol) = a 1,2-diacyl-sn-glycero-3-phospho-1'-(3'-O-L-lysyl)-sn-glycerol + tRNA(Lys)</text>
        <dbReference type="Rhea" id="RHEA:10668"/>
        <dbReference type="Rhea" id="RHEA-COMP:9696"/>
        <dbReference type="Rhea" id="RHEA-COMP:9697"/>
        <dbReference type="ChEBI" id="CHEBI:64716"/>
        <dbReference type="ChEBI" id="CHEBI:75792"/>
        <dbReference type="ChEBI" id="CHEBI:78442"/>
        <dbReference type="ChEBI" id="CHEBI:78529"/>
        <dbReference type="EC" id="2.3.2.3"/>
    </reaction>
</comment>
<evidence type="ECO:0000256" key="5">
    <source>
        <dbReference type="ARBA" id="ARBA00022598"/>
    </source>
</evidence>
<dbReference type="InterPro" id="IPR044136">
    <property type="entry name" value="Lys-tRNA-ligase_II_N"/>
</dbReference>
<keyword evidence="19" id="KW-0963">Cytoplasm</keyword>
<dbReference type="Proteomes" id="UP001589887">
    <property type="component" value="Unassembled WGS sequence"/>
</dbReference>
<comment type="similarity">
    <text evidence="3">In the C-terminal section; belongs to the class-II aminoacyl-tRNA synthetase family.</text>
</comment>
<dbReference type="PANTHER" id="PTHR42918:SF15">
    <property type="entry name" value="LYSINE--TRNA LIGASE, CHLOROPLASTIC_MITOCHONDRIAL"/>
    <property type="match status" value="1"/>
</dbReference>
<dbReference type="Gene3D" id="2.40.50.140">
    <property type="entry name" value="Nucleic acid-binding proteins"/>
    <property type="match status" value="1"/>
</dbReference>
<dbReference type="InterPro" id="IPR004364">
    <property type="entry name" value="Aa-tRNA-synt_II"/>
</dbReference>
<dbReference type="Gene3D" id="3.30.930.10">
    <property type="entry name" value="Bira Bifunctional Protein, Domain 2"/>
    <property type="match status" value="1"/>
</dbReference>
<dbReference type="CDD" id="cd04322">
    <property type="entry name" value="LysRS_N"/>
    <property type="match status" value="1"/>
</dbReference>
<keyword evidence="8 19" id="KW-0479">Metal-binding</keyword>
<evidence type="ECO:0000256" key="3">
    <source>
        <dbReference type="ARBA" id="ARBA00009968"/>
    </source>
</evidence>
<keyword evidence="20" id="KW-0472">Membrane</keyword>
<evidence type="ECO:0000313" key="23">
    <source>
        <dbReference type="Proteomes" id="UP001589887"/>
    </source>
</evidence>
<dbReference type="RefSeq" id="WP_394319560.1">
    <property type="nucleotide sequence ID" value="NZ_JBHMQV010000009.1"/>
</dbReference>
<evidence type="ECO:0000256" key="6">
    <source>
        <dbReference type="ARBA" id="ARBA00022679"/>
    </source>
</evidence>
<evidence type="ECO:0000256" key="20">
    <source>
        <dbReference type="SAM" id="Phobius"/>
    </source>
</evidence>
<evidence type="ECO:0000259" key="21">
    <source>
        <dbReference type="PROSITE" id="PS50862"/>
    </source>
</evidence>
<dbReference type="InterPro" id="IPR016181">
    <property type="entry name" value="Acyl_CoA_acyltransferase"/>
</dbReference>
<evidence type="ECO:0000256" key="2">
    <source>
        <dbReference type="ARBA" id="ARBA00005270"/>
    </source>
</evidence>
<comment type="catalytic activity">
    <reaction evidence="18 19">
        <text>tRNA(Lys) + L-lysine + ATP = L-lysyl-tRNA(Lys) + AMP + diphosphate</text>
        <dbReference type="Rhea" id="RHEA:20792"/>
        <dbReference type="Rhea" id="RHEA-COMP:9696"/>
        <dbReference type="Rhea" id="RHEA-COMP:9697"/>
        <dbReference type="ChEBI" id="CHEBI:30616"/>
        <dbReference type="ChEBI" id="CHEBI:32551"/>
        <dbReference type="ChEBI" id="CHEBI:33019"/>
        <dbReference type="ChEBI" id="CHEBI:78442"/>
        <dbReference type="ChEBI" id="CHEBI:78529"/>
        <dbReference type="ChEBI" id="CHEBI:456215"/>
        <dbReference type="EC" id="6.1.1.6"/>
    </reaction>
</comment>
<accession>A0ABV6THT7</accession>
<comment type="subcellular location">
    <subcellularLocation>
        <location evidence="1">Cell membrane</location>
        <topology evidence="1">Multi-pass membrane protein</topology>
    </subcellularLocation>
    <subcellularLocation>
        <location evidence="19">Cytoplasm</location>
    </subcellularLocation>
</comment>
<dbReference type="EC" id="6.1.1.6" evidence="19"/>
<keyword evidence="13 19" id="KW-0030">Aminoacyl-tRNA synthetase</keyword>
<feature type="binding site" evidence="19">
    <location>
        <position position="1007"/>
    </location>
    <ligand>
        <name>Mg(2+)</name>
        <dbReference type="ChEBI" id="CHEBI:18420"/>
        <label>1</label>
    </ligand>
</feature>
<comment type="function">
    <text evidence="16">Catalyzes the production of L-lysyl-tRNA(Lys)transfer and the transfer of a lysyl group from L-lysyl-tRNA(Lys) to membrane-bound phosphatidylglycerol (PG), which produces lysylphosphatidylglycerol (LPG), one of the components of the bacterial membrane with a positive net charge. LPG synthesis contributes to the resistance to cationic antimicrobial peptides (CAMPs) and likely protects M.tuberculosis against the CAMPs produced by competiting microorganisms (bacteriocins). In fact, the modification of anionic phosphatidylglycerol with positively charged L-lysine results in repulsion of the peptides.</text>
</comment>
<feature type="binding site" evidence="19">
    <location>
        <position position="1014"/>
    </location>
    <ligand>
        <name>Mg(2+)</name>
        <dbReference type="ChEBI" id="CHEBI:18420"/>
        <label>2</label>
    </ligand>
</feature>
<evidence type="ECO:0000256" key="14">
    <source>
        <dbReference type="ARBA" id="ARBA00023251"/>
    </source>
</evidence>
<evidence type="ECO:0000256" key="11">
    <source>
        <dbReference type="ARBA" id="ARBA00022989"/>
    </source>
</evidence>
<keyword evidence="4" id="KW-1003">Cell membrane</keyword>
<evidence type="ECO:0000256" key="8">
    <source>
        <dbReference type="ARBA" id="ARBA00022723"/>
    </source>
</evidence>
<dbReference type="InterPro" id="IPR012340">
    <property type="entry name" value="NA-bd_OB-fold"/>
</dbReference>
<dbReference type="Pfam" id="PF16995">
    <property type="entry name" value="tRNA-synt_2_TM"/>
    <property type="match status" value="1"/>
</dbReference>
<feature type="transmembrane region" description="Helical" evidence="20">
    <location>
        <begin position="67"/>
        <end position="84"/>
    </location>
</feature>
<evidence type="ECO:0000256" key="17">
    <source>
        <dbReference type="ARBA" id="ARBA00047540"/>
    </source>
</evidence>
<dbReference type="GO" id="GO:0004824">
    <property type="term" value="F:lysine-tRNA ligase activity"/>
    <property type="evidence" value="ECO:0007669"/>
    <property type="project" value="UniProtKB-EC"/>
</dbReference>
<dbReference type="PROSITE" id="PS50862">
    <property type="entry name" value="AA_TRNA_LIGASE_II"/>
    <property type="match status" value="1"/>
</dbReference>
<protein>
    <recommendedName>
        <fullName evidence="19">Lysine--tRNA ligase</fullName>
        <ecNumber evidence="19">6.1.1.6</ecNumber>
    </recommendedName>
    <alternativeName>
        <fullName evidence="19">Lysyl-tRNA synthetase</fullName>
        <shortName evidence="19">LysRS</shortName>
    </alternativeName>
</protein>
<evidence type="ECO:0000256" key="18">
    <source>
        <dbReference type="ARBA" id="ARBA00048573"/>
    </source>
</evidence>
<name>A0ABV6THT7_9ACTN</name>
<evidence type="ECO:0000256" key="7">
    <source>
        <dbReference type="ARBA" id="ARBA00022692"/>
    </source>
</evidence>
<dbReference type="EMBL" id="JBHMQV010000009">
    <property type="protein sequence ID" value="MFC0844973.1"/>
    <property type="molecule type" value="Genomic_DNA"/>
</dbReference>
<keyword evidence="9 19" id="KW-0547">Nucleotide-binding</keyword>
<feature type="transmembrane region" description="Helical" evidence="20">
    <location>
        <begin position="91"/>
        <end position="111"/>
    </location>
</feature>
<dbReference type="Pfam" id="PF09924">
    <property type="entry name" value="LPG_synthase_C"/>
    <property type="match status" value="1"/>
</dbReference>
<dbReference type="InterPro" id="IPR031553">
    <property type="entry name" value="tRNA-synt_2_TM"/>
</dbReference>
<feature type="domain" description="Aminoacyl-transfer RNA synthetases class-II family profile" evidence="21">
    <location>
        <begin position="744"/>
        <end position="1088"/>
    </location>
</feature>
<comment type="subunit">
    <text evidence="19">Homodimer.</text>
</comment>
<gene>
    <name evidence="22" type="primary">lysX</name>
    <name evidence="19" type="synonym">lysS</name>
    <name evidence="22" type="ORF">ACFH04_14800</name>
</gene>
<dbReference type="SUPFAM" id="SSF50249">
    <property type="entry name" value="Nucleic acid-binding proteins"/>
    <property type="match status" value="1"/>
</dbReference>
<feature type="transmembrane region" description="Helical" evidence="20">
    <location>
        <begin position="28"/>
        <end position="47"/>
    </location>
</feature>
<comment type="cofactor">
    <cofactor evidence="19">
        <name>Mg(2+)</name>
        <dbReference type="ChEBI" id="CHEBI:18420"/>
    </cofactor>
    <text evidence="19">Binds 3 Mg(2+) ions per subunit.</text>
</comment>
<evidence type="ECO:0000256" key="4">
    <source>
        <dbReference type="ARBA" id="ARBA00022475"/>
    </source>
</evidence>
<dbReference type="InterPro" id="IPR024320">
    <property type="entry name" value="LPG_synthase_C"/>
</dbReference>
<keyword evidence="22" id="KW-0012">Acyltransferase</keyword>
<keyword evidence="6 22" id="KW-0808">Transferase</keyword>
<comment type="similarity">
    <text evidence="19">Belongs to the class-II aminoacyl-tRNA synthetase family.</text>
</comment>
<sequence length="1095" mass="120408">MSVSEETPIPARARTPARSRFLSRVPEAFAMFFAGLGLYCGVIALVPALRRWLRPVSWFFDRVTVPVSANLAYAVFLLLLAAAIGARKKVAWWLVVGYLGLLFLADVLLVAVAEWMWAANGVVCGAALLVLILARGEFYAETRRGAVRRALLVLVLGLAAGVVAGWALVEIFPGTLPRGQRLLWASNRVLGGLASGGQFDGRPPRPLYFFLGLFGAIALLSAATTLFRSQRMEAALHGDEEPRIRALLRAYGRDDSLGYFATRRDKAVVFSPSGKAAVTYRVEAGVALASGDPVGDPEAWGPAIAAWLDVARKYAWAPAVMGASEEGATVYARHGLGAMQLGDEAILHVARFDLDGREMRVTRQAVRRVARTGATTRIRRHSALTDEEMGQIVDRADAWRDTETERGFSMALDRLGDPADGDCLLVEAFDADGKLIALLSFVPWGPDGISLDLMRRDRSAPNGVMEFMVAELCAYAPKLGVRRISLNFAVFRSAFEEGARIGAGPVLRLWRRLLLFFSKWWQLEALYRSNVKYQPQWFPRFLCYGDAGSLARVGLASGIAEGFVSVPSLRKLWGKGHPRGVTSPGSTEGLPSIEALGLSEQGAEGAGERRLPDQVRVRHRKLERLRAEGTEPYPVVIARRTHSLADLRAAGAGTAATVAGRVMAVRDFGGVVFAVLRDWSGDLQLALTRDGTGTEVLDHFTRDVDLGDHITATGTTGTSAKGEYSLFVTGWQMTGKCLRPLPDKRLGLADPEARVRRRYLDLVARPEARDVVRARSTAVQALRQGLLERGYLEVETPMLQQIHGGANARPFTTHINAYDLDLYLRIAPELYLKRLCVGGVEKVFEMGRTFRNEGVSYKHNPEFTMLEAYQAFADYDVMLDLTRELIQGAATAAFGAPVARKAGPDGRLVEHDISGPWPVKTLYGALSEALGEEVDADTEERELRRLCDRVGVPHTPENTRGDVALEMYERLVEEKTQLPTFYKDFPTDVSPLTRQHRRDPRLAERWDLVAFGTELGTAYSELTDPVEQRRRLTAQSLLAAGGDPEAMELDEEFLDALEYAMPPTGGLGIGVDRLVMFLTGLTIRETLPFPLVRRH</sequence>
<dbReference type="InterPro" id="IPR006195">
    <property type="entry name" value="aa-tRNA-synth_II"/>
</dbReference>
<dbReference type="SUPFAM" id="SSF55729">
    <property type="entry name" value="Acyl-CoA N-acyltransferases (Nat)"/>
    <property type="match status" value="1"/>
</dbReference>
<evidence type="ECO:0000256" key="9">
    <source>
        <dbReference type="ARBA" id="ARBA00022741"/>
    </source>
</evidence>
<dbReference type="Pfam" id="PF01336">
    <property type="entry name" value="tRNA_anti-codon"/>
    <property type="match status" value="1"/>
</dbReference>
<evidence type="ECO:0000313" key="22">
    <source>
        <dbReference type="EMBL" id="MFC0844973.1"/>
    </source>
</evidence>
<dbReference type="NCBIfam" id="NF001756">
    <property type="entry name" value="PRK00484.1"/>
    <property type="match status" value="1"/>
</dbReference>
<keyword evidence="19" id="KW-0460">Magnesium</keyword>
<dbReference type="GO" id="GO:0050071">
    <property type="term" value="F:phosphatidylglycerol lysyltransferase activity"/>
    <property type="evidence" value="ECO:0007669"/>
    <property type="project" value="UniProtKB-EC"/>
</dbReference>
<keyword evidence="14" id="KW-0046">Antibiotic resistance</keyword>
<keyword evidence="11 20" id="KW-1133">Transmembrane helix</keyword>
<evidence type="ECO:0000256" key="1">
    <source>
        <dbReference type="ARBA" id="ARBA00004651"/>
    </source>
</evidence>
<keyword evidence="15" id="KW-0511">Multifunctional enzyme</keyword>
<dbReference type="InterPro" id="IPR018149">
    <property type="entry name" value="Lys-tRNA-synth_II_C"/>
</dbReference>
<evidence type="ECO:0000256" key="15">
    <source>
        <dbReference type="ARBA" id="ARBA00023268"/>
    </source>
</evidence>
<dbReference type="NCBIfam" id="NF002821">
    <property type="entry name" value="PRK02983.1"/>
    <property type="match status" value="1"/>
</dbReference>
<reference evidence="22 23" key="1">
    <citation type="submission" date="2024-09" db="EMBL/GenBank/DDBJ databases">
        <authorList>
            <person name="Sun Q."/>
            <person name="Mori K."/>
        </authorList>
    </citation>
    <scope>NUCLEOTIDE SEQUENCE [LARGE SCALE GENOMIC DNA]</scope>
    <source>
        <strain evidence="22 23">JCM 4557</strain>
    </source>
</reference>
<dbReference type="InterPro" id="IPR004365">
    <property type="entry name" value="NA-bd_OB_tRNA"/>
</dbReference>
<proteinExistence type="inferred from homology"/>
<keyword evidence="19" id="KW-0648">Protein biosynthesis</keyword>
<dbReference type="NCBIfam" id="TIGR00499">
    <property type="entry name" value="lysS_bact"/>
    <property type="match status" value="1"/>
</dbReference>